<organism evidence="1 2">
    <name type="scientific">Pristionchus pacificus</name>
    <name type="common">Parasitic nematode worm</name>
    <dbReference type="NCBI Taxonomy" id="54126"/>
    <lineage>
        <taxon>Eukaryota</taxon>
        <taxon>Metazoa</taxon>
        <taxon>Ecdysozoa</taxon>
        <taxon>Nematoda</taxon>
        <taxon>Chromadorea</taxon>
        <taxon>Rhabditida</taxon>
        <taxon>Rhabditina</taxon>
        <taxon>Diplogasteromorpha</taxon>
        <taxon>Diplogasteroidea</taxon>
        <taxon>Neodiplogasteridae</taxon>
        <taxon>Pristionchus</taxon>
    </lineage>
</organism>
<reference evidence="2" key="1">
    <citation type="journal article" date="2008" name="Nat. Genet.">
        <title>The Pristionchus pacificus genome provides a unique perspective on nematode lifestyle and parasitism.</title>
        <authorList>
            <person name="Dieterich C."/>
            <person name="Clifton S.W."/>
            <person name="Schuster L.N."/>
            <person name="Chinwalla A."/>
            <person name="Delehaunty K."/>
            <person name="Dinkelacker I."/>
            <person name="Fulton L."/>
            <person name="Fulton R."/>
            <person name="Godfrey J."/>
            <person name="Minx P."/>
            <person name="Mitreva M."/>
            <person name="Roeseler W."/>
            <person name="Tian H."/>
            <person name="Witte H."/>
            <person name="Yang S.P."/>
            <person name="Wilson R.K."/>
            <person name="Sommer R.J."/>
        </authorList>
    </citation>
    <scope>NUCLEOTIDE SEQUENCE [LARGE SCALE GENOMIC DNA]</scope>
    <source>
        <strain evidence="2">PS312</strain>
    </source>
</reference>
<evidence type="ECO:0000313" key="1">
    <source>
        <dbReference type="EnsemblMetazoa" id="PPA41066.1"/>
    </source>
</evidence>
<accession>A0A8R1V076</accession>
<dbReference type="EnsemblMetazoa" id="PPA41066.1">
    <property type="protein sequence ID" value="PPA41066.1"/>
    <property type="gene ID" value="WBGene00279435"/>
</dbReference>
<protein>
    <submittedName>
        <fullName evidence="1">Uncharacterized protein</fullName>
    </submittedName>
</protein>
<reference evidence="1" key="2">
    <citation type="submission" date="2022-06" db="UniProtKB">
        <authorList>
            <consortium name="EnsemblMetazoa"/>
        </authorList>
    </citation>
    <scope>IDENTIFICATION</scope>
    <source>
        <strain evidence="1">PS312</strain>
    </source>
</reference>
<keyword evidence="2" id="KW-1185">Reference proteome</keyword>
<gene>
    <name evidence="1" type="primary">WBGene00279435</name>
</gene>
<sequence>MVTVEFRHLGYKGWWQQFAVMSEWRSESDLLSRVATLLQYSRADPHSHACDRARAELEYTITHPFSHRACLRDGCAILERYHAHCSRNVVAVDPDEAIVPAINSSLDRSLSTAFAKSGVKKMPRANRGDIICNRLI</sequence>
<dbReference type="Proteomes" id="UP000005239">
    <property type="component" value="Unassembled WGS sequence"/>
</dbReference>
<name>A0A2A6CN88_PRIPA</name>
<dbReference type="AlphaFoldDB" id="A0A2A6CN88"/>
<accession>A0A2A6CN88</accession>
<evidence type="ECO:0000313" key="2">
    <source>
        <dbReference type="Proteomes" id="UP000005239"/>
    </source>
</evidence>
<proteinExistence type="predicted"/>